<evidence type="ECO:0008006" key="3">
    <source>
        <dbReference type="Google" id="ProtNLM"/>
    </source>
</evidence>
<protein>
    <recommendedName>
        <fullName evidence="3">DUF3800 domain-containing protein</fullName>
    </recommendedName>
</protein>
<sequence length="250" mass="29047">MDRSSAPHFDFKACHLGALMERKGDRQKTFGYEPSCWAKWLGQDSCIPDDLPDRKLSRADLHDIWRTNDDPEVLFLCTMAWGGMRAPNRQKAWENRCVWKPLIERLRKLDTDPTDRASLYQAFYKADLDRIGPAYFTKLIFFATHSQPKRQKSPGYIMDQWTAKSVNLLLGRNLVALTSGGYVEGPKISSKNCPKVYSEFCLAIEELAKRLECTPTETEETLFSRGRSRFRNGPPEGQWRTYVRQHYKRQ</sequence>
<organism evidence="1 2">
    <name type="scientific">Tsuneonella flava</name>
    <dbReference type="NCBI Taxonomy" id="2055955"/>
    <lineage>
        <taxon>Bacteria</taxon>
        <taxon>Pseudomonadati</taxon>
        <taxon>Pseudomonadota</taxon>
        <taxon>Alphaproteobacteria</taxon>
        <taxon>Sphingomonadales</taxon>
        <taxon>Erythrobacteraceae</taxon>
        <taxon>Tsuneonella</taxon>
    </lineage>
</organism>
<gene>
    <name evidence="1" type="ORF">IDJ81_06500</name>
</gene>
<dbReference type="Pfam" id="PF21790">
    <property type="entry name" value="OGG"/>
    <property type="match status" value="1"/>
</dbReference>
<name>A0ABX7KE08_9SPHN</name>
<proteinExistence type="predicted"/>
<keyword evidence="2" id="KW-1185">Reference proteome</keyword>
<dbReference type="Proteomes" id="UP000663637">
    <property type="component" value="Chromosome"/>
</dbReference>
<dbReference type="RefSeq" id="WP_205444998.1">
    <property type="nucleotide sequence ID" value="NZ_CP061510.1"/>
</dbReference>
<reference evidence="1 2" key="1">
    <citation type="submission" date="2020-09" db="EMBL/GenBank/DDBJ databases">
        <title>Complete genome sequence of altererythrobacter flavus SS-21NJ, isolated from Dongying oil sludge in Shandong province.</title>
        <authorList>
            <person name="Sun S."/>
            <person name="Zhang Z."/>
        </authorList>
    </citation>
    <scope>NUCLEOTIDE SEQUENCE [LARGE SCALE GENOMIC DNA]</scope>
    <source>
        <strain evidence="1 2">SS-21NJ</strain>
    </source>
</reference>
<evidence type="ECO:0000313" key="2">
    <source>
        <dbReference type="Proteomes" id="UP000663637"/>
    </source>
</evidence>
<accession>A0ABX7KE08</accession>
<evidence type="ECO:0000313" key="1">
    <source>
        <dbReference type="EMBL" id="QSB45742.1"/>
    </source>
</evidence>
<dbReference type="EMBL" id="CP061510">
    <property type="protein sequence ID" value="QSB45742.1"/>
    <property type="molecule type" value="Genomic_DNA"/>
</dbReference>
<dbReference type="InterPro" id="IPR048868">
    <property type="entry name" value="OGG-like_put"/>
</dbReference>